<proteinExistence type="predicted"/>
<evidence type="ECO:0000256" key="1">
    <source>
        <dbReference type="ARBA" id="ARBA00023002"/>
    </source>
</evidence>
<dbReference type="Pfam" id="PF13738">
    <property type="entry name" value="Pyr_redox_3"/>
    <property type="match status" value="2"/>
</dbReference>
<keyword evidence="4" id="KW-1185">Reference proteome</keyword>
<dbReference type="InterPro" id="IPR050982">
    <property type="entry name" value="Auxin_biosynth/cation_transpt"/>
</dbReference>
<dbReference type="InterPro" id="IPR036188">
    <property type="entry name" value="FAD/NAD-bd_sf"/>
</dbReference>
<dbReference type="GO" id="GO:0050660">
    <property type="term" value="F:flavin adenine dinucleotide binding"/>
    <property type="evidence" value="ECO:0007669"/>
    <property type="project" value="TreeGrafter"/>
</dbReference>
<dbReference type="PANTHER" id="PTHR43539">
    <property type="entry name" value="FLAVIN-BINDING MONOOXYGENASE-LIKE PROTEIN (AFU_ORTHOLOGUE AFUA_4G09220)"/>
    <property type="match status" value="1"/>
</dbReference>
<sequence length="436" mass="46477">MTPPKSVDVAIVGAGAAGIGSAVALSLLDLETVIIERDEIGASFRRWPDEMRFITPSFPSNSFGLTDLNAITPKTSPAVTLDREHPSGDEYADYLEAVADVHELAVETGIEVTGIQRPDGTGSTEPTGRNAAMPAVDGGAVREDDAAGEPDVPGGGNVDGDHGDEQATETGFVLETSEGIVHSRYVIWAAGQFSSPRADAVPGGERCVHTSEVRSWVDHASASSTDDFLIVGGYESGIDAAVALVEAGCRVRVLDRGEPWATRGPDPSEVLSPYTKERLESVADTGRLCVEGGAIVEEVRRDDDGCFQVRARAADGYELDDEKSSTYTVPTRPILATGFESALGPVADHFPREDGAIQLTDSDESPTTPGLFLAGPDVSHNGVKFCFIYKFRARFPVLAETIGSRLGVDTDPLEVYREQNMYLEDLSCCEPDMCDC</sequence>
<comment type="caution">
    <text evidence="3">The sequence shown here is derived from an EMBL/GenBank/DDBJ whole genome shotgun (WGS) entry which is preliminary data.</text>
</comment>
<dbReference type="Proteomes" id="UP000282323">
    <property type="component" value="Unassembled WGS sequence"/>
</dbReference>
<dbReference type="PRINTS" id="PR00368">
    <property type="entry name" value="FADPNR"/>
</dbReference>
<dbReference type="PANTHER" id="PTHR43539:SF89">
    <property type="entry name" value="NAD(P)-BINDING DOMAIN-CONTAINING PROTEIN"/>
    <property type="match status" value="1"/>
</dbReference>
<organism evidence="3 4">
    <name type="scientific">Natrarchaeobius chitinivorans</name>
    <dbReference type="NCBI Taxonomy" id="1679083"/>
    <lineage>
        <taxon>Archaea</taxon>
        <taxon>Methanobacteriati</taxon>
        <taxon>Methanobacteriota</taxon>
        <taxon>Stenosarchaea group</taxon>
        <taxon>Halobacteria</taxon>
        <taxon>Halobacteriales</taxon>
        <taxon>Natrialbaceae</taxon>
        <taxon>Natrarchaeobius</taxon>
    </lineage>
</organism>
<gene>
    <name evidence="3" type="ORF">EA473_19270</name>
</gene>
<evidence type="ECO:0000313" key="3">
    <source>
        <dbReference type="EMBL" id="RQG90931.1"/>
    </source>
</evidence>
<accession>A0A3N6M6J5</accession>
<name>A0A3N6M6J5_NATCH</name>
<evidence type="ECO:0000313" key="4">
    <source>
        <dbReference type="Proteomes" id="UP000282323"/>
    </source>
</evidence>
<keyword evidence="1" id="KW-0560">Oxidoreductase</keyword>
<feature type="region of interest" description="Disordered" evidence="2">
    <location>
        <begin position="114"/>
        <end position="162"/>
    </location>
</feature>
<reference evidence="3 4" key="1">
    <citation type="submission" date="2018-10" db="EMBL/GenBank/DDBJ databases">
        <title>Natrarchaeobius chitinivorans gen. nov., sp. nov., and Natrarchaeobius haloalkaliphilus sp. nov., alkaliphilic, chitin-utilizing haloarchaea from hypersaline alkaline lakes.</title>
        <authorList>
            <person name="Sorokin D.Y."/>
            <person name="Elcheninov A.G."/>
            <person name="Kostrikina N.A."/>
            <person name="Bale N.J."/>
            <person name="Sinninghe Damste J.S."/>
            <person name="Khijniak T.V."/>
            <person name="Kublanov I.V."/>
            <person name="Toshchakov S.V."/>
        </authorList>
    </citation>
    <scope>NUCLEOTIDE SEQUENCE [LARGE SCALE GENOMIC DNA]</scope>
    <source>
        <strain evidence="3 4">AArcht4T</strain>
    </source>
</reference>
<evidence type="ECO:0000256" key="2">
    <source>
        <dbReference type="SAM" id="MobiDB-lite"/>
    </source>
</evidence>
<dbReference type="OrthoDB" id="213162at2157"/>
<dbReference type="SUPFAM" id="SSF51905">
    <property type="entry name" value="FAD/NAD(P)-binding domain"/>
    <property type="match status" value="2"/>
</dbReference>
<dbReference type="RefSeq" id="WP_124197206.1">
    <property type="nucleotide sequence ID" value="NZ_REGA01000022.1"/>
</dbReference>
<dbReference type="EMBL" id="REGA01000022">
    <property type="protein sequence ID" value="RQG90931.1"/>
    <property type="molecule type" value="Genomic_DNA"/>
</dbReference>
<protein>
    <submittedName>
        <fullName evidence="3">Thioredoxin reductase-like protein</fullName>
    </submittedName>
</protein>
<dbReference type="Gene3D" id="3.50.50.60">
    <property type="entry name" value="FAD/NAD(P)-binding domain"/>
    <property type="match status" value="2"/>
</dbReference>
<dbReference type="AlphaFoldDB" id="A0A3N6M6J5"/>
<dbReference type="GO" id="GO:0004497">
    <property type="term" value="F:monooxygenase activity"/>
    <property type="evidence" value="ECO:0007669"/>
    <property type="project" value="TreeGrafter"/>
</dbReference>